<comment type="subunit">
    <text evidence="1">Self-associates forming complexes of several hundred monomers.</text>
</comment>
<keyword evidence="3" id="KW-0805">Transcription regulation</keyword>
<name>A0AAD7YWT2_MYTSE</name>
<organism evidence="8 9">
    <name type="scientific">Mythimna separata</name>
    <name type="common">Oriental armyworm</name>
    <name type="synonym">Pseudaletia separata</name>
    <dbReference type="NCBI Taxonomy" id="271217"/>
    <lineage>
        <taxon>Eukaryota</taxon>
        <taxon>Metazoa</taxon>
        <taxon>Ecdysozoa</taxon>
        <taxon>Arthropoda</taxon>
        <taxon>Hexapoda</taxon>
        <taxon>Insecta</taxon>
        <taxon>Pterygota</taxon>
        <taxon>Neoptera</taxon>
        <taxon>Endopterygota</taxon>
        <taxon>Lepidoptera</taxon>
        <taxon>Glossata</taxon>
        <taxon>Ditrysia</taxon>
        <taxon>Noctuoidea</taxon>
        <taxon>Noctuidae</taxon>
        <taxon>Noctuinae</taxon>
        <taxon>Hadenini</taxon>
        <taxon>Mythimna</taxon>
    </lineage>
</organism>
<dbReference type="EMBL" id="JARGEI010000007">
    <property type="protein sequence ID" value="KAJ8729022.1"/>
    <property type="molecule type" value="Genomic_DNA"/>
</dbReference>
<dbReference type="Proteomes" id="UP001231518">
    <property type="component" value="Chromosome 19"/>
</dbReference>
<feature type="compositionally biased region" description="Basic residues" evidence="6">
    <location>
        <begin position="214"/>
        <end position="232"/>
    </location>
</feature>
<proteinExistence type="predicted"/>
<evidence type="ECO:0000256" key="3">
    <source>
        <dbReference type="ARBA" id="ARBA00023015"/>
    </source>
</evidence>
<keyword evidence="4" id="KW-0804">Transcription</keyword>
<evidence type="ECO:0000256" key="5">
    <source>
        <dbReference type="ARBA" id="ARBA00025466"/>
    </source>
</evidence>
<evidence type="ECO:0000256" key="1">
    <source>
        <dbReference type="ARBA" id="ARBA00011764"/>
    </source>
</evidence>
<evidence type="ECO:0000256" key="4">
    <source>
        <dbReference type="ARBA" id="ARBA00023163"/>
    </source>
</evidence>
<protein>
    <recommendedName>
        <fullName evidence="2">Regulatory protein zeste</fullName>
    </recommendedName>
</protein>
<sequence length="238" mass="26543">MGKENKEAKKNCRPRISQRTRSKDIIECKRTGGKFIERKRKAWNAITTKFNSSCTSGPRDTDQLKSLYDNMKQKSRKDVGESNKLAYINAEQNQMVTQDDVACAIRNIKEDKIEMIKTGGGFWKPKMTDSDAKVLAIIQDQVEPLCNPYDSASGFFKDTDVITAANINGIIPIPAYASTSCPPTQEIIVIAEERQASDSLTAEINSTPKIAATPKHHNFSSKKKAFKQRKILKPASAE</sequence>
<dbReference type="AlphaFoldDB" id="A0AAD7YWT2"/>
<reference evidence="8" key="1">
    <citation type="submission" date="2023-03" db="EMBL/GenBank/DDBJ databases">
        <title>Chromosome-level genomes of two armyworms, Mythimna separata and Mythimna loreyi, provide insights into the biosynthesis and reception of sex pheromones.</title>
        <authorList>
            <person name="Zhao H."/>
        </authorList>
    </citation>
    <scope>NUCLEOTIDE SEQUENCE</scope>
    <source>
        <strain evidence="8">BeijingLab</strain>
        <tissue evidence="8">Pupa</tissue>
    </source>
</reference>
<feature type="region of interest" description="Disordered" evidence="6">
    <location>
        <begin position="212"/>
        <end position="238"/>
    </location>
</feature>
<evidence type="ECO:0000313" key="8">
    <source>
        <dbReference type="EMBL" id="KAJ8729022.1"/>
    </source>
</evidence>
<comment type="function">
    <text evidence="5">Involved in transvection phenomena (= synapsis-dependent gene expression), where the synaptic pairing of chromosomes carrying genes with which zeste interacts influences the expression of these genes. Zeste binds to DNA and stimulates transcription from a nearby promoter.</text>
</comment>
<evidence type="ECO:0000259" key="7">
    <source>
        <dbReference type="Pfam" id="PF13873"/>
    </source>
</evidence>
<evidence type="ECO:0000256" key="2">
    <source>
        <dbReference type="ARBA" id="ARBA00016807"/>
    </source>
</evidence>
<keyword evidence="9" id="KW-1185">Reference proteome</keyword>
<dbReference type="Pfam" id="PF13873">
    <property type="entry name" value="Myb_DNA-bind_5"/>
    <property type="match status" value="1"/>
</dbReference>
<evidence type="ECO:0000313" key="9">
    <source>
        <dbReference type="Proteomes" id="UP001231518"/>
    </source>
</evidence>
<dbReference type="InterPro" id="IPR028002">
    <property type="entry name" value="Myb_DNA-bind_5"/>
</dbReference>
<comment type="caution">
    <text evidence="8">The sequence shown here is derived from an EMBL/GenBank/DDBJ whole genome shotgun (WGS) entry which is preliminary data.</text>
</comment>
<feature type="domain" description="Myb/SANT-like DNA-binding" evidence="7">
    <location>
        <begin position="21"/>
        <end position="79"/>
    </location>
</feature>
<evidence type="ECO:0000256" key="6">
    <source>
        <dbReference type="SAM" id="MobiDB-lite"/>
    </source>
</evidence>
<accession>A0AAD7YWT2</accession>
<gene>
    <name evidence="8" type="ORF">PYW07_006718</name>
</gene>